<dbReference type="GO" id="GO:0032993">
    <property type="term" value="C:protein-DNA complex"/>
    <property type="evidence" value="ECO:0007669"/>
    <property type="project" value="TreeGrafter"/>
</dbReference>
<dbReference type="Gene3D" id="1.10.10.10">
    <property type="entry name" value="Winged helix-like DNA-binding domain superfamily/Winged helix DNA-binding domain"/>
    <property type="match status" value="1"/>
</dbReference>
<evidence type="ECO:0000259" key="5">
    <source>
        <dbReference type="PROSITE" id="PS50931"/>
    </source>
</evidence>
<dbReference type="EMBL" id="FNCC01000014">
    <property type="protein sequence ID" value="SDH02155.1"/>
    <property type="molecule type" value="Genomic_DNA"/>
</dbReference>
<dbReference type="GO" id="GO:0003677">
    <property type="term" value="F:DNA binding"/>
    <property type="evidence" value="ECO:0007669"/>
    <property type="project" value="UniProtKB-KW"/>
</dbReference>
<dbReference type="PANTHER" id="PTHR30346">
    <property type="entry name" value="TRANSCRIPTIONAL DUAL REGULATOR HCAR-RELATED"/>
    <property type="match status" value="1"/>
</dbReference>
<dbReference type="GO" id="GO:0003700">
    <property type="term" value="F:DNA-binding transcription factor activity"/>
    <property type="evidence" value="ECO:0007669"/>
    <property type="project" value="InterPro"/>
</dbReference>
<dbReference type="Proteomes" id="UP000199623">
    <property type="component" value="Unassembled WGS sequence"/>
</dbReference>
<evidence type="ECO:0000256" key="1">
    <source>
        <dbReference type="ARBA" id="ARBA00009437"/>
    </source>
</evidence>
<organism evidence="6 7">
    <name type="scientific">Lentzea fradiae</name>
    <dbReference type="NCBI Taxonomy" id="200378"/>
    <lineage>
        <taxon>Bacteria</taxon>
        <taxon>Bacillati</taxon>
        <taxon>Actinomycetota</taxon>
        <taxon>Actinomycetes</taxon>
        <taxon>Pseudonocardiales</taxon>
        <taxon>Pseudonocardiaceae</taxon>
        <taxon>Lentzea</taxon>
    </lineage>
</organism>
<protein>
    <submittedName>
        <fullName evidence="6">DNA-binding transcriptional regulator, LysR family</fullName>
    </submittedName>
</protein>
<keyword evidence="2" id="KW-0805">Transcription regulation</keyword>
<dbReference type="InterPro" id="IPR036388">
    <property type="entry name" value="WH-like_DNA-bd_sf"/>
</dbReference>
<dbReference type="AlphaFoldDB" id="A0A1G7Z0N5"/>
<evidence type="ECO:0000256" key="2">
    <source>
        <dbReference type="ARBA" id="ARBA00023015"/>
    </source>
</evidence>
<dbReference type="PRINTS" id="PR00039">
    <property type="entry name" value="HTHLYSR"/>
</dbReference>
<evidence type="ECO:0000313" key="6">
    <source>
        <dbReference type="EMBL" id="SDH02155.1"/>
    </source>
</evidence>
<dbReference type="Gene3D" id="3.40.190.10">
    <property type="entry name" value="Periplasmic binding protein-like II"/>
    <property type="match status" value="2"/>
</dbReference>
<gene>
    <name evidence="6" type="ORF">SAMN05216553_114258</name>
</gene>
<dbReference type="SUPFAM" id="SSF53850">
    <property type="entry name" value="Periplasmic binding protein-like II"/>
    <property type="match status" value="1"/>
</dbReference>
<name>A0A1G7Z0N5_9PSEU</name>
<dbReference type="Pfam" id="PF03466">
    <property type="entry name" value="LysR_substrate"/>
    <property type="match status" value="1"/>
</dbReference>
<dbReference type="InterPro" id="IPR005119">
    <property type="entry name" value="LysR_subst-bd"/>
</dbReference>
<dbReference type="InterPro" id="IPR036390">
    <property type="entry name" value="WH_DNA-bd_sf"/>
</dbReference>
<feature type="domain" description="HTH lysR-type" evidence="5">
    <location>
        <begin position="24"/>
        <end position="81"/>
    </location>
</feature>
<dbReference type="STRING" id="200378.SAMN05216553_114258"/>
<keyword evidence="3 6" id="KW-0238">DNA-binding</keyword>
<dbReference type="Pfam" id="PF00126">
    <property type="entry name" value="HTH_1"/>
    <property type="match status" value="1"/>
</dbReference>
<dbReference type="PROSITE" id="PS50931">
    <property type="entry name" value="HTH_LYSR"/>
    <property type="match status" value="1"/>
</dbReference>
<proteinExistence type="inferred from homology"/>
<dbReference type="InterPro" id="IPR000847">
    <property type="entry name" value="LysR_HTH_N"/>
</dbReference>
<evidence type="ECO:0000256" key="4">
    <source>
        <dbReference type="ARBA" id="ARBA00023163"/>
    </source>
</evidence>
<accession>A0A1G7Z0N5</accession>
<keyword evidence="4" id="KW-0804">Transcription</keyword>
<evidence type="ECO:0000256" key="3">
    <source>
        <dbReference type="ARBA" id="ARBA00023125"/>
    </source>
</evidence>
<dbReference type="CDD" id="cd08414">
    <property type="entry name" value="PBP2_LTTR_aromatics_like"/>
    <property type="match status" value="1"/>
</dbReference>
<reference evidence="7" key="1">
    <citation type="submission" date="2016-10" db="EMBL/GenBank/DDBJ databases">
        <authorList>
            <person name="Varghese N."/>
            <person name="Submissions S."/>
        </authorList>
    </citation>
    <scope>NUCLEOTIDE SEQUENCE [LARGE SCALE GENOMIC DNA]</scope>
    <source>
        <strain evidence="7">CGMCC 4.3506</strain>
    </source>
</reference>
<dbReference type="PANTHER" id="PTHR30346:SF30">
    <property type="entry name" value="SMALL NEUTRAL PROTEASE REGULATORY PROTEIN"/>
    <property type="match status" value="1"/>
</dbReference>
<evidence type="ECO:0000313" key="7">
    <source>
        <dbReference type="Proteomes" id="UP000199623"/>
    </source>
</evidence>
<sequence>MSLCPDRRVAAHSEGGYKVFMPELELRHLRAVRTIAEEGSVTRAAARLGLTQPALSAQLRTVERLVGGQLFDRTRSGCVPTDLGRRVLGTARLVLDEMAQLVGSTRPADRRGPLFFGCIPILYFATLVERLRQLNADVRAEVRPSSAEIVDMLEAGQVHVALFEFFDGMHARDLAGIELRKLVTEPAFVALPETDPLAEQEDVELAQLAGRDWVAPPPQHIGSRTQMFQVCADAGFVPRLTHHTGEASMARGLVAGGCVSFAAAPSRGGDGIVIRRLRGMPLMTDIFVATRRDSPVAGRAHEVFACAADAYRSVLDRNPEYRKWWDAHPEAHPELA</sequence>
<keyword evidence="7" id="KW-1185">Reference proteome</keyword>
<comment type="similarity">
    <text evidence="1">Belongs to the LysR transcriptional regulatory family.</text>
</comment>
<dbReference type="SUPFAM" id="SSF46785">
    <property type="entry name" value="Winged helix' DNA-binding domain"/>
    <property type="match status" value="1"/>
</dbReference>